<dbReference type="RefSeq" id="WP_302722947.1">
    <property type="nucleotide sequence ID" value="NZ_JAULRU010000577.1"/>
</dbReference>
<accession>A0ABU4RXB3</accession>
<keyword evidence="1" id="KW-0732">Signal</keyword>
<sequence length="301" mass="33517">MPIFSSRRQRLLTAWALAIAMCLLALPLYAAPLRVTATPDILDDYEVFMDGRRVEDVNYYGGAGARRDVIELLLLQKALKLGGFEKELTFIPEQNYRRTLYRVAAGELISSGALVWLEDTRPIAEDVRVSSAVVRNGNFKVGLYTSADNKTALATTFANLNRLSAVSNANWKTDINTLEILGFERIYLANSWISMVKMLAAQRADVTLAPFQPGDSMAIRQQEGVLIPIPGIKIALKGSRHWVVSRNHPDANAYFQALQTGIRHLQQSGTIARAYRESGFYHPQVKQWRTLNAPAITPTAP</sequence>
<feature type="signal peptide" evidence="1">
    <location>
        <begin position="1"/>
        <end position="30"/>
    </location>
</feature>
<protein>
    <recommendedName>
        <fullName evidence="4">Solute-binding protein family 3/N-terminal domain-containing protein</fullName>
    </recommendedName>
</protein>
<evidence type="ECO:0000256" key="1">
    <source>
        <dbReference type="SAM" id="SignalP"/>
    </source>
</evidence>
<proteinExistence type="predicted"/>
<evidence type="ECO:0000313" key="3">
    <source>
        <dbReference type="Proteomes" id="UP001273505"/>
    </source>
</evidence>
<dbReference type="SUPFAM" id="SSF53850">
    <property type="entry name" value="Periplasmic binding protein-like II"/>
    <property type="match status" value="1"/>
</dbReference>
<feature type="chain" id="PRO_5047140856" description="Solute-binding protein family 3/N-terminal domain-containing protein" evidence="1">
    <location>
        <begin position="31"/>
        <end position="301"/>
    </location>
</feature>
<comment type="caution">
    <text evidence="2">The sequence shown here is derived from an EMBL/GenBank/DDBJ whole genome shotgun (WGS) entry which is preliminary data.</text>
</comment>
<reference evidence="2 3" key="1">
    <citation type="submission" date="2023-11" db="EMBL/GenBank/DDBJ databases">
        <title>Gilvimarinus fulvus sp. nov., isolated from the surface of Kelp.</title>
        <authorList>
            <person name="Sun Y.Y."/>
            <person name="Gong Y."/>
            <person name="Du Z.J."/>
        </authorList>
    </citation>
    <scope>NUCLEOTIDE SEQUENCE [LARGE SCALE GENOMIC DNA]</scope>
    <source>
        <strain evidence="2 3">SDUM040013</strain>
    </source>
</reference>
<organism evidence="2 3">
    <name type="scientific">Gilvimarinus gilvus</name>
    <dbReference type="NCBI Taxonomy" id="3058038"/>
    <lineage>
        <taxon>Bacteria</taxon>
        <taxon>Pseudomonadati</taxon>
        <taxon>Pseudomonadota</taxon>
        <taxon>Gammaproteobacteria</taxon>
        <taxon>Cellvibrionales</taxon>
        <taxon>Cellvibrionaceae</taxon>
        <taxon>Gilvimarinus</taxon>
    </lineage>
</organism>
<gene>
    <name evidence="2" type="ORF">SCD92_03005</name>
</gene>
<name>A0ABU4RXB3_9GAMM</name>
<dbReference type="Proteomes" id="UP001273505">
    <property type="component" value="Unassembled WGS sequence"/>
</dbReference>
<evidence type="ECO:0000313" key="2">
    <source>
        <dbReference type="EMBL" id="MDX6848313.1"/>
    </source>
</evidence>
<keyword evidence="3" id="KW-1185">Reference proteome</keyword>
<evidence type="ECO:0008006" key="4">
    <source>
        <dbReference type="Google" id="ProtNLM"/>
    </source>
</evidence>
<dbReference type="EMBL" id="JAXAFO010000003">
    <property type="protein sequence ID" value="MDX6848313.1"/>
    <property type="molecule type" value="Genomic_DNA"/>
</dbReference>